<keyword evidence="2" id="KW-1185">Reference proteome</keyword>
<gene>
    <name evidence="1" type="ORF">MELLADRAFT_90777</name>
</gene>
<organism evidence="2">
    <name type="scientific">Melampsora larici-populina (strain 98AG31 / pathotype 3-4-7)</name>
    <name type="common">Poplar leaf rust fungus</name>
    <dbReference type="NCBI Taxonomy" id="747676"/>
    <lineage>
        <taxon>Eukaryota</taxon>
        <taxon>Fungi</taxon>
        <taxon>Dikarya</taxon>
        <taxon>Basidiomycota</taxon>
        <taxon>Pucciniomycotina</taxon>
        <taxon>Pucciniomycetes</taxon>
        <taxon>Pucciniales</taxon>
        <taxon>Melampsoraceae</taxon>
        <taxon>Melampsora</taxon>
    </lineage>
</organism>
<reference evidence="2" key="1">
    <citation type="journal article" date="2011" name="Proc. Natl. Acad. Sci. U.S.A.">
        <title>Obligate biotrophy features unraveled by the genomic analysis of rust fungi.</title>
        <authorList>
            <person name="Duplessis S."/>
            <person name="Cuomo C.A."/>
            <person name="Lin Y.-C."/>
            <person name="Aerts A."/>
            <person name="Tisserant E."/>
            <person name="Veneault-Fourrey C."/>
            <person name="Joly D.L."/>
            <person name="Hacquard S."/>
            <person name="Amselem J."/>
            <person name="Cantarel B.L."/>
            <person name="Chiu R."/>
            <person name="Coutinho P.M."/>
            <person name="Feau N."/>
            <person name="Field M."/>
            <person name="Frey P."/>
            <person name="Gelhaye E."/>
            <person name="Goldberg J."/>
            <person name="Grabherr M.G."/>
            <person name="Kodira C.D."/>
            <person name="Kohler A."/>
            <person name="Kuees U."/>
            <person name="Lindquist E.A."/>
            <person name="Lucas S.M."/>
            <person name="Mago R."/>
            <person name="Mauceli E."/>
            <person name="Morin E."/>
            <person name="Murat C."/>
            <person name="Pangilinan J.L."/>
            <person name="Park R."/>
            <person name="Pearson M."/>
            <person name="Quesneville H."/>
            <person name="Rouhier N."/>
            <person name="Sakthikumar S."/>
            <person name="Salamov A.A."/>
            <person name="Schmutz J."/>
            <person name="Selles B."/>
            <person name="Shapiro H."/>
            <person name="Tanguay P."/>
            <person name="Tuskan G.A."/>
            <person name="Henrissat B."/>
            <person name="Van de Peer Y."/>
            <person name="Rouze P."/>
            <person name="Ellis J.G."/>
            <person name="Dodds P.N."/>
            <person name="Schein J.E."/>
            <person name="Zhong S."/>
            <person name="Hamelin R.C."/>
            <person name="Grigoriev I.V."/>
            <person name="Szabo L.J."/>
            <person name="Martin F."/>
        </authorList>
    </citation>
    <scope>NUCLEOTIDE SEQUENCE [LARGE SCALE GENOMIC DNA]</scope>
    <source>
        <strain evidence="2">98AG31 / pathotype 3-4-7</strain>
    </source>
</reference>
<evidence type="ECO:0000313" key="2">
    <source>
        <dbReference type="Proteomes" id="UP000001072"/>
    </source>
</evidence>
<dbReference type="VEuPathDB" id="FungiDB:MELLADRAFT_90777"/>
<dbReference type="GeneID" id="18935681"/>
<evidence type="ECO:0000313" key="1">
    <source>
        <dbReference type="EMBL" id="EGG11791.1"/>
    </source>
</evidence>
<dbReference type="HOGENOM" id="CLU_1326635_0_0_1"/>
<name>F4R7G3_MELLP</name>
<protein>
    <submittedName>
        <fullName evidence="1">Uncharacterized protein</fullName>
    </submittedName>
</protein>
<proteinExistence type="predicted"/>
<dbReference type="RefSeq" id="XP_007405426.1">
    <property type="nucleotide sequence ID" value="XM_007405364.1"/>
</dbReference>
<dbReference type="InParanoid" id="F4R7G3"/>
<dbReference type="EMBL" id="GL883092">
    <property type="protein sequence ID" value="EGG11791.1"/>
    <property type="molecule type" value="Genomic_DNA"/>
</dbReference>
<accession>F4R7G3</accession>
<dbReference type="KEGG" id="mlr:MELLADRAFT_90777"/>
<dbReference type="AlphaFoldDB" id="F4R7G3"/>
<sequence length="207" mass="23879">MEQGKKPIDQTKSFSIDTHTNLNPINSLSSQHSARLLAIVRSQNPSSSEWDLILPITSTTSSHSTILNILARIHQAIRKQTTLDLQIHAIRQVLKFTYTQQTAKPDFKLEYEEWAAYMHISITDYLIDHQIITLAYESLEANLLSFKSEWVQAIFHLRLVLIFLEEEDLLLAERHLYYANSLSPENSVIRLECEISSARLYFHQGVL</sequence>
<dbReference type="Proteomes" id="UP000001072">
    <property type="component" value="Unassembled WGS sequence"/>
</dbReference>